<dbReference type="EMBL" id="FMXR01000022">
    <property type="protein sequence ID" value="SDB33874.1"/>
    <property type="molecule type" value="Genomic_DNA"/>
</dbReference>
<reference evidence="1 2" key="1">
    <citation type="submission" date="2016-10" db="EMBL/GenBank/DDBJ databases">
        <authorList>
            <person name="de Groot N.N."/>
        </authorList>
    </citation>
    <scope>NUCLEOTIDE SEQUENCE [LARGE SCALE GENOMIC DNA]</scope>
    <source>
        <strain evidence="1 2">DSM 3217</strain>
    </source>
</reference>
<keyword evidence="2" id="KW-1185">Reference proteome</keyword>
<gene>
    <name evidence="1" type="ORF">SAMN02910417_02504</name>
</gene>
<proteinExistence type="predicted"/>
<evidence type="ECO:0000313" key="1">
    <source>
        <dbReference type="EMBL" id="SDB33874.1"/>
    </source>
</evidence>
<dbReference type="STRING" id="1732.SAMN02910417_02504"/>
<accession>A0A1G6CLZ8</accession>
<dbReference type="Proteomes" id="UP000199228">
    <property type="component" value="Unassembled WGS sequence"/>
</dbReference>
<dbReference type="AlphaFoldDB" id="A0A1G6CLZ8"/>
<sequence length="108" mass="11912">MDIMLKKLNDYIPANKKGLVEKTIDFNNKDFNNLRDSLLGVGTILEEDFDDNIYVLNVSAGFAGKNAAIVVVMLEENVLKLLSYAKEGLINQHTADGAVNRIINAISN</sequence>
<name>A0A1G6CLZ8_EUBOX</name>
<dbReference type="OrthoDB" id="2057493at2"/>
<protein>
    <submittedName>
        <fullName evidence="1">Uncharacterized protein</fullName>
    </submittedName>
</protein>
<organism evidence="1 2">
    <name type="scientific">Eubacterium oxidoreducens</name>
    <dbReference type="NCBI Taxonomy" id="1732"/>
    <lineage>
        <taxon>Bacteria</taxon>
        <taxon>Bacillati</taxon>
        <taxon>Bacillota</taxon>
        <taxon>Clostridia</taxon>
        <taxon>Eubacteriales</taxon>
        <taxon>Eubacteriaceae</taxon>
        <taxon>Eubacterium</taxon>
    </lineage>
</organism>
<evidence type="ECO:0000313" key="2">
    <source>
        <dbReference type="Proteomes" id="UP000199228"/>
    </source>
</evidence>
<dbReference type="RefSeq" id="WP_090174695.1">
    <property type="nucleotide sequence ID" value="NZ_FMXR01000022.1"/>
</dbReference>